<dbReference type="RefSeq" id="XP_008084802.1">
    <property type="nucleotide sequence ID" value="XM_008086611.1"/>
</dbReference>
<reference evidence="2 3" key="1">
    <citation type="journal article" date="2013" name="BMC Genomics">
        <title>Genomics-driven discovery of the pneumocandin biosynthetic gene cluster in the fungus Glarea lozoyensis.</title>
        <authorList>
            <person name="Chen L."/>
            <person name="Yue Q."/>
            <person name="Zhang X."/>
            <person name="Xiang M."/>
            <person name="Wang C."/>
            <person name="Li S."/>
            <person name="Che Y."/>
            <person name="Ortiz-Lopez F.J."/>
            <person name="Bills G.F."/>
            <person name="Liu X."/>
            <person name="An Z."/>
        </authorList>
    </citation>
    <scope>NUCLEOTIDE SEQUENCE [LARGE SCALE GENOMIC DNA]</scope>
    <source>
        <strain evidence="3">ATCC 20868 / MF5171</strain>
    </source>
</reference>
<dbReference type="Pfam" id="PF26639">
    <property type="entry name" value="Het-6_barrel"/>
    <property type="match status" value="1"/>
</dbReference>
<dbReference type="HOGENOM" id="CLU_004184_7_4_1"/>
<dbReference type="OrthoDB" id="2157530at2759"/>
<dbReference type="Pfam" id="PF06985">
    <property type="entry name" value="HET"/>
    <property type="match status" value="1"/>
</dbReference>
<keyword evidence="3" id="KW-1185">Reference proteome</keyword>
<protein>
    <recommendedName>
        <fullName evidence="1">Heterokaryon incompatibility domain-containing protein</fullName>
    </recommendedName>
</protein>
<proteinExistence type="predicted"/>
<evidence type="ECO:0000259" key="1">
    <source>
        <dbReference type="Pfam" id="PF06985"/>
    </source>
</evidence>
<sequence length="665" mass="76107">MSTYNYHELAAGEETRLVRLKPAKELKDELVCELINVSLDSMPEFDALSYVWKNSAHRTTDEMTEEEKERKCSAVTYDGENAINYSLTWEELGRSEVDELCGMYYQLGGERADGTILLDGYAFKVGFELEEAMRRLRYDDRDRLVWIDALCINQTDMIERNVHVKKMGQIYGLADTVVIWLGEYVPEPHLALGVLDLLNKKLPAFISAAEQIAHGSVKDAFLNDRDIRKAYWDQFAQFLRRAWFNRVWVLQEVVNAKTAVVYAAHFQLTWDYFSGIINWLRENGCETPLLAGGSLACIPTIQMIIRLSHLKKNAKTCRLPRLIDILQDSRSTKSTYPIDKVYGVLGLISEQEASTIEVDYNLDARELYTKIATAELMKGLDVLGFCTKPEKPSDLSCPSWVPDWTQQCYHFPFSRLRSRVRGRAAGDSVPRFQIEGKILEITGRIVDTIEAVEPYREIPKGSKPGELKLNNPERFFNTETVEKPERFSVETMFLDHLGNYYALSIRWLQSAISIAFPTGEMTEDSYDALWRTFCWNTTTKGTPIPDDYVDYFSAWVKAIIQTEDGTMLDTVKWTAEDILRTRRFDEVFGTKCFNRRFYRSEEGRFGWCPDQSTAGDKVCILNGAPVPFVIRPTESGSFELIGDAYLHGIMDGEAMDLEEVGIRLV</sequence>
<dbReference type="KEGG" id="glz:GLAREA_04234"/>
<accession>S3DLM5</accession>
<organism evidence="2 3">
    <name type="scientific">Glarea lozoyensis (strain ATCC 20868 / MF5171)</name>
    <dbReference type="NCBI Taxonomy" id="1116229"/>
    <lineage>
        <taxon>Eukaryota</taxon>
        <taxon>Fungi</taxon>
        <taxon>Dikarya</taxon>
        <taxon>Ascomycota</taxon>
        <taxon>Pezizomycotina</taxon>
        <taxon>Leotiomycetes</taxon>
        <taxon>Helotiales</taxon>
        <taxon>Helotiaceae</taxon>
        <taxon>Glarea</taxon>
    </lineage>
</organism>
<feature type="domain" description="Heterokaryon incompatibility" evidence="1">
    <location>
        <begin position="46"/>
        <end position="252"/>
    </location>
</feature>
<dbReference type="PANTHER" id="PTHR24148">
    <property type="entry name" value="ANKYRIN REPEAT DOMAIN-CONTAINING PROTEIN 39 HOMOLOG-RELATED"/>
    <property type="match status" value="1"/>
</dbReference>
<dbReference type="PANTHER" id="PTHR24148:SF64">
    <property type="entry name" value="HETEROKARYON INCOMPATIBILITY DOMAIN-CONTAINING PROTEIN"/>
    <property type="match status" value="1"/>
</dbReference>
<name>S3DLM5_GLAL2</name>
<dbReference type="Proteomes" id="UP000016922">
    <property type="component" value="Unassembled WGS sequence"/>
</dbReference>
<dbReference type="EMBL" id="KE145369">
    <property type="protein sequence ID" value="EPE27443.1"/>
    <property type="molecule type" value="Genomic_DNA"/>
</dbReference>
<dbReference type="InterPro" id="IPR010730">
    <property type="entry name" value="HET"/>
</dbReference>
<evidence type="ECO:0000313" key="3">
    <source>
        <dbReference type="Proteomes" id="UP000016922"/>
    </source>
</evidence>
<dbReference type="OMA" id="QSTIVEC"/>
<evidence type="ECO:0000313" key="2">
    <source>
        <dbReference type="EMBL" id="EPE27443.1"/>
    </source>
</evidence>
<gene>
    <name evidence="2" type="ORF">GLAREA_04234</name>
</gene>
<dbReference type="InterPro" id="IPR052895">
    <property type="entry name" value="HetReg/Transcr_Mod"/>
</dbReference>
<dbReference type="AlphaFoldDB" id="S3DLM5"/>
<dbReference type="eggNOG" id="ENOG502RW00">
    <property type="taxonomic scope" value="Eukaryota"/>
</dbReference>
<dbReference type="GeneID" id="19463289"/>